<keyword evidence="2" id="KW-1185">Reference proteome</keyword>
<accession>A0A2V4BBE6</accession>
<gene>
    <name evidence="1" type="ORF">BAY60_10150</name>
</gene>
<sequence>MSGALARLAAQAEVLKLARVLGAPPERFAFLLDVPPDDIRALRHQATDVLFDSNLDALRRMAAASRLLPAAVLAVMTEKAFGPLLSARMAGLVDTARAVDIASRLSPGFLADVAAELDPRRAAGVIAGMPPASVTEVTRELQRREDWITLARFVDHVPEETALTGLAELHDAALLRVGFVLDDAGRAATVFERLPEHRYPRLVLAADEHDLWAMMFGLHLRLHEPVRLRFADAAASLEPAARARAAERGRDLGVLDDLGPLRAALLA</sequence>
<organism evidence="1 2">
    <name type="scientific">Prauserella muralis</name>
    <dbReference type="NCBI Taxonomy" id="588067"/>
    <lineage>
        <taxon>Bacteria</taxon>
        <taxon>Bacillati</taxon>
        <taxon>Actinomycetota</taxon>
        <taxon>Actinomycetes</taxon>
        <taxon>Pseudonocardiales</taxon>
        <taxon>Pseudonocardiaceae</taxon>
        <taxon>Prauserella</taxon>
    </lineage>
</organism>
<dbReference type="RefSeq" id="WP_112280614.1">
    <property type="nucleotide sequence ID" value="NZ_MASW01000001.1"/>
</dbReference>
<proteinExistence type="predicted"/>
<name>A0A2V4BBE6_9PSEU</name>
<dbReference type="SUPFAM" id="SSF158791">
    <property type="entry name" value="MgtE N-terminal domain-like"/>
    <property type="match status" value="1"/>
</dbReference>
<protein>
    <submittedName>
        <fullName evidence="1">Uncharacterized protein</fullName>
    </submittedName>
</protein>
<dbReference type="Proteomes" id="UP000249915">
    <property type="component" value="Unassembled WGS sequence"/>
</dbReference>
<evidence type="ECO:0000313" key="2">
    <source>
        <dbReference type="Proteomes" id="UP000249915"/>
    </source>
</evidence>
<dbReference type="AlphaFoldDB" id="A0A2V4BBE6"/>
<dbReference type="EMBL" id="MASW01000001">
    <property type="protein sequence ID" value="PXY32590.1"/>
    <property type="molecule type" value="Genomic_DNA"/>
</dbReference>
<dbReference type="OrthoDB" id="4529786at2"/>
<comment type="caution">
    <text evidence="1">The sequence shown here is derived from an EMBL/GenBank/DDBJ whole genome shotgun (WGS) entry which is preliminary data.</text>
</comment>
<evidence type="ECO:0000313" key="1">
    <source>
        <dbReference type="EMBL" id="PXY32590.1"/>
    </source>
</evidence>
<reference evidence="1 2" key="1">
    <citation type="submission" date="2016-07" db="EMBL/GenBank/DDBJ databases">
        <title>Draft genome sequence of Prauserella muralis DSM 45305, isolated from a mould-covered wall in an indoor environment.</title>
        <authorList>
            <person name="Ruckert C."/>
            <person name="Albersmeier A."/>
            <person name="Jiang C.-L."/>
            <person name="Jiang Y."/>
            <person name="Kalinowski J."/>
            <person name="Schneider O."/>
            <person name="Winkler A."/>
            <person name="Zotchev S.B."/>
        </authorList>
    </citation>
    <scope>NUCLEOTIDE SEQUENCE [LARGE SCALE GENOMIC DNA]</scope>
    <source>
        <strain evidence="1 2">DSM 45305</strain>
    </source>
</reference>